<dbReference type="InterPro" id="IPR012349">
    <property type="entry name" value="Split_barrel_FMN-bd"/>
</dbReference>
<comment type="caution">
    <text evidence="3">The sequence shown here is derived from an EMBL/GenBank/DDBJ whole genome shotgun (WGS) entry which is preliminary data.</text>
</comment>
<dbReference type="GO" id="GO:0005829">
    <property type="term" value="C:cytosol"/>
    <property type="evidence" value="ECO:0007669"/>
    <property type="project" value="TreeGrafter"/>
</dbReference>
<sequence length="131" mass="14182">MSATFDDATRALLDERTFATLATAGPGGAPHASVIWVLREGDTLLFSSASGRQKVRNIAADPRVSVTVFDAANPYHSVEIRGIAELEDDPDKKLPSRLSHKYLGGEAPPEPDEIRRVVIRVTPTKINAFSV</sequence>
<dbReference type="AlphaFoldDB" id="A0A558CWB5"/>
<accession>A0A558CWB5</accession>
<dbReference type="NCBIfam" id="TIGR03618">
    <property type="entry name" value="Rv1155_F420"/>
    <property type="match status" value="1"/>
</dbReference>
<evidence type="ECO:0000256" key="1">
    <source>
        <dbReference type="ARBA" id="ARBA00023002"/>
    </source>
</evidence>
<dbReference type="RefSeq" id="WP_144587554.1">
    <property type="nucleotide sequence ID" value="NZ_VJWX01000093.1"/>
</dbReference>
<protein>
    <submittedName>
        <fullName evidence="3">PPOX class F420-dependent oxidoreductase</fullName>
    </submittedName>
</protein>
<dbReference type="InterPro" id="IPR019920">
    <property type="entry name" value="F420-binding_dom_put"/>
</dbReference>
<evidence type="ECO:0000259" key="2">
    <source>
        <dbReference type="Pfam" id="PF01243"/>
    </source>
</evidence>
<dbReference type="Pfam" id="PF01243">
    <property type="entry name" value="PNPOx_N"/>
    <property type="match status" value="1"/>
</dbReference>
<keyword evidence="1" id="KW-0560">Oxidoreductase</keyword>
<dbReference type="InterPro" id="IPR011576">
    <property type="entry name" value="Pyridox_Oxase_N"/>
</dbReference>
<reference evidence="3 4" key="2">
    <citation type="submission" date="2019-08" db="EMBL/GenBank/DDBJ databases">
        <title>Amycolatopsis acidicola sp. nov., isolated from peat swamp forest soil.</title>
        <authorList>
            <person name="Srisuk N."/>
        </authorList>
    </citation>
    <scope>NUCLEOTIDE SEQUENCE [LARGE SCALE GENOMIC DNA]</scope>
    <source>
        <strain evidence="3 4">TBRC 6029</strain>
    </source>
</reference>
<dbReference type="PANTHER" id="PTHR35176">
    <property type="entry name" value="HEME OXYGENASE HI_0854-RELATED"/>
    <property type="match status" value="1"/>
</dbReference>
<dbReference type="GO" id="GO:0070967">
    <property type="term" value="F:coenzyme F420 binding"/>
    <property type="evidence" value="ECO:0007669"/>
    <property type="project" value="TreeGrafter"/>
</dbReference>
<dbReference type="SUPFAM" id="SSF50475">
    <property type="entry name" value="FMN-binding split barrel"/>
    <property type="match status" value="1"/>
</dbReference>
<dbReference type="PANTHER" id="PTHR35176:SF6">
    <property type="entry name" value="HEME OXYGENASE HI_0854-RELATED"/>
    <property type="match status" value="1"/>
</dbReference>
<dbReference type="Gene3D" id="2.30.110.10">
    <property type="entry name" value="Electron Transport, Fmn-binding Protein, Chain A"/>
    <property type="match status" value="1"/>
</dbReference>
<dbReference type="InterPro" id="IPR052019">
    <property type="entry name" value="F420H2_bilvrd_red/Heme_oxyg"/>
</dbReference>
<organism evidence="3 4">
    <name type="scientific">Amycolatopsis rhizosphaerae</name>
    <dbReference type="NCBI Taxonomy" id="2053003"/>
    <lineage>
        <taxon>Bacteria</taxon>
        <taxon>Bacillati</taxon>
        <taxon>Actinomycetota</taxon>
        <taxon>Actinomycetes</taxon>
        <taxon>Pseudonocardiales</taxon>
        <taxon>Pseudonocardiaceae</taxon>
        <taxon>Amycolatopsis</taxon>
    </lineage>
</organism>
<keyword evidence="4" id="KW-1185">Reference proteome</keyword>
<dbReference type="OrthoDB" id="162914at2"/>
<reference evidence="3 4" key="1">
    <citation type="submission" date="2019-07" db="EMBL/GenBank/DDBJ databases">
        <authorList>
            <person name="Duangmal K."/>
            <person name="Teo W.F.A."/>
        </authorList>
    </citation>
    <scope>NUCLEOTIDE SEQUENCE [LARGE SCALE GENOMIC DNA]</scope>
    <source>
        <strain evidence="3 4">TBRC 6029</strain>
    </source>
</reference>
<feature type="domain" description="Pyridoxamine 5'-phosphate oxidase N-terminal" evidence="2">
    <location>
        <begin position="5"/>
        <end position="127"/>
    </location>
</feature>
<dbReference type="EMBL" id="VJWX01000093">
    <property type="protein sequence ID" value="TVT53064.1"/>
    <property type="molecule type" value="Genomic_DNA"/>
</dbReference>
<name>A0A558CWB5_9PSEU</name>
<dbReference type="Proteomes" id="UP000320011">
    <property type="component" value="Unassembled WGS sequence"/>
</dbReference>
<dbReference type="GO" id="GO:0016627">
    <property type="term" value="F:oxidoreductase activity, acting on the CH-CH group of donors"/>
    <property type="evidence" value="ECO:0007669"/>
    <property type="project" value="TreeGrafter"/>
</dbReference>
<evidence type="ECO:0000313" key="3">
    <source>
        <dbReference type="EMBL" id="TVT53064.1"/>
    </source>
</evidence>
<gene>
    <name evidence="3" type="ORF">FNH05_12255</name>
</gene>
<evidence type="ECO:0000313" key="4">
    <source>
        <dbReference type="Proteomes" id="UP000320011"/>
    </source>
</evidence>
<proteinExistence type="predicted"/>